<evidence type="ECO:0000256" key="5">
    <source>
        <dbReference type="ARBA" id="ARBA00023242"/>
    </source>
</evidence>
<name>A0A6A6NJX0_HEVBR</name>
<dbReference type="PANTHER" id="PTHR31072">
    <property type="entry name" value="TRANSCRIPTION FACTOR TCP4-RELATED"/>
    <property type="match status" value="1"/>
</dbReference>
<evidence type="ECO:0000313" key="7">
    <source>
        <dbReference type="EMBL" id="KAF2325527.1"/>
    </source>
</evidence>
<dbReference type="InterPro" id="IPR005333">
    <property type="entry name" value="Transcription_factor_TCP"/>
</dbReference>
<evidence type="ECO:0000256" key="2">
    <source>
        <dbReference type="ARBA" id="ARBA00023015"/>
    </source>
</evidence>
<sequence>MRLSLKVAREFFDLQDKLRFDKASKTVEWLLIQARPAIKKLSSGVPQLNYSFSVGTKSASSTSECEVVSGIDDEAAAIKAATKISNVKTHHLHVSTIRGKRLTITIDESKPCEEAKNHELNQLTYCIPFETGEESGTQTHTMNPNPLEMLAREVKAPSSHEQARLVTTEGMTDDSLVIMGKWSPYASIINHLCNTAMPQEVSSKEVVVVFQLIE</sequence>
<dbReference type="InterPro" id="IPR017887">
    <property type="entry name" value="TF_TCP_subgr"/>
</dbReference>
<dbReference type="Proteomes" id="UP000467840">
    <property type="component" value="Chromosome 5"/>
</dbReference>
<evidence type="ECO:0000313" key="8">
    <source>
        <dbReference type="Proteomes" id="UP000467840"/>
    </source>
</evidence>
<comment type="caution">
    <text evidence="7">The sequence shown here is derived from an EMBL/GenBank/DDBJ whole genome shotgun (WGS) entry which is preliminary data.</text>
</comment>
<keyword evidence="8" id="KW-1185">Reference proteome</keyword>
<evidence type="ECO:0000259" key="6">
    <source>
        <dbReference type="PROSITE" id="PS51369"/>
    </source>
</evidence>
<keyword evidence="5" id="KW-0539">Nucleus</keyword>
<comment type="subcellular location">
    <subcellularLocation>
        <location evidence="1">Nucleus</location>
    </subcellularLocation>
</comment>
<evidence type="ECO:0000256" key="1">
    <source>
        <dbReference type="ARBA" id="ARBA00004123"/>
    </source>
</evidence>
<evidence type="ECO:0000256" key="4">
    <source>
        <dbReference type="ARBA" id="ARBA00023163"/>
    </source>
</evidence>
<feature type="domain" description="TCP" evidence="6">
    <location>
        <begin position="1"/>
        <end position="41"/>
    </location>
</feature>
<gene>
    <name evidence="7" type="ORF">GH714_029846</name>
</gene>
<dbReference type="PANTHER" id="PTHR31072:SF226">
    <property type="entry name" value="TRANSCRIPTION FACTOR TCP18"/>
    <property type="match status" value="1"/>
</dbReference>
<dbReference type="AlphaFoldDB" id="A0A6A6NJX0"/>
<proteinExistence type="predicted"/>
<dbReference type="Pfam" id="PF03634">
    <property type="entry name" value="TCP"/>
    <property type="match status" value="1"/>
</dbReference>
<dbReference type="GO" id="GO:0003700">
    <property type="term" value="F:DNA-binding transcription factor activity"/>
    <property type="evidence" value="ECO:0007669"/>
    <property type="project" value="InterPro"/>
</dbReference>
<keyword evidence="3" id="KW-0238">DNA-binding</keyword>
<dbReference type="PROSITE" id="PS51369">
    <property type="entry name" value="TCP"/>
    <property type="match status" value="1"/>
</dbReference>
<organism evidence="7 8">
    <name type="scientific">Hevea brasiliensis</name>
    <name type="common">Para rubber tree</name>
    <name type="synonym">Siphonia brasiliensis</name>
    <dbReference type="NCBI Taxonomy" id="3981"/>
    <lineage>
        <taxon>Eukaryota</taxon>
        <taxon>Viridiplantae</taxon>
        <taxon>Streptophyta</taxon>
        <taxon>Embryophyta</taxon>
        <taxon>Tracheophyta</taxon>
        <taxon>Spermatophyta</taxon>
        <taxon>Magnoliopsida</taxon>
        <taxon>eudicotyledons</taxon>
        <taxon>Gunneridae</taxon>
        <taxon>Pentapetalae</taxon>
        <taxon>rosids</taxon>
        <taxon>fabids</taxon>
        <taxon>Malpighiales</taxon>
        <taxon>Euphorbiaceae</taxon>
        <taxon>Crotonoideae</taxon>
        <taxon>Micrandreae</taxon>
        <taxon>Hevea</taxon>
    </lineage>
</organism>
<protein>
    <recommendedName>
        <fullName evidence="6">TCP domain-containing protein</fullName>
    </recommendedName>
</protein>
<evidence type="ECO:0000256" key="3">
    <source>
        <dbReference type="ARBA" id="ARBA00023125"/>
    </source>
</evidence>
<dbReference type="GO" id="GO:2000032">
    <property type="term" value="P:regulation of secondary shoot formation"/>
    <property type="evidence" value="ECO:0007669"/>
    <property type="project" value="TreeGrafter"/>
</dbReference>
<accession>A0A6A6NJX0</accession>
<reference evidence="7 8" key="1">
    <citation type="journal article" date="2020" name="Mol. Plant">
        <title>The Chromosome-Based Rubber Tree Genome Provides New Insights into Spurge Genome Evolution and Rubber Biosynthesis.</title>
        <authorList>
            <person name="Liu J."/>
            <person name="Shi C."/>
            <person name="Shi C.C."/>
            <person name="Li W."/>
            <person name="Zhang Q.J."/>
            <person name="Zhang Y."/>
            <person name="Li K."/>
            <person name="Lu H.F."/>
            <person name="Shi C."/>
            <person name="Zhu S.T."/>
            <person name="Xiao Z.Y."/>
            <person name="Nan H."/>
            <person name="Yue Y."/>
            <person name="Zhu X.G."/>
            <person name="Wu Y."/>
            <person name="Hong X.N."/>
            <person name="Fan G.Y."/>
            <person name="Tong Y."/>
            <person name="Zhang D."/>
            <person name="Mao C.L."/>
            <person name="Liu Y.L."/>
            <person name="Hao S.J."/>
            <person name="Liu W.Q."/>
            <person name="Lv M.Q."/>
            <person name="Zhang H.B."/>
            <person name="Liu Y."/>
            <person name="Hu-Tang G.R."/>
            <person name="Wang J.P."/>
            <person name="Wang J.H."/>
            <person name="Sun Y.H."/>
            <person name="Ni S.B."/>
            <person name="Chen W.B."/>
            <person name="Zhang X.C."/>
            <person name="Jiao Y.N."/>
            <person name="Eichler E.E."/>
            <person name="Li G.H."/>
            <person name="Liu X."/>
            <person name="Gao L.Z."/>
        </authorList>
    </citation>
    <scope>NUCLEOTIDE SEQUENCE [LARGE SCALE GENOMIC DNA]</scope>
    <source>
        <strain evidence="8">cv. GT1</strain>
        <tissue evidence="7">Leaf</tissue>
    </source>
</reference>
<dbReference type="GO" id="GO:0043565">
    <property type="term" value="F:sequence-specific DNA binding"/>
    <property type="evidence" value="ECO:0007669"/>
    <property type="project" value="TreeGrafter"/>
</dbReference>
<keyword evidence="2" id="KW-0805">Transcription regulation</keyword>
<dbReference type="EMBL" id="JAAGAX010000001">
    <property type="protein sequence ID" value="KAF2325527.1"/>
    <property type="molecule type" value="Genomic_DNA"/>
</dbReference>
<dbReference type="GO" id="GO:0005634">
    <property type="term" value="C:nucleus"/>
    <property type="evidence" value="ECO:0007669"/>
    <property type="project" value="UniProtKB-SubCell"/>
</dbReference>
<keyword evidence="4" id="KW-0804">Transcription</keyword>